<dbReference type="Gene3D" id="3.40.50.1240">
    <property type="entry name" value="Phosphoglycerate mutase-like"/>
    <property type="match status" value="1"/>
</dbReference>
<evidence type="ECO:0000256" key="3">
    <source>
        <dbReference type="PIRSR" id="PIRSR613078-1"/>
    </source>
</evidence>
<feature type="binding site" evidence="4">
    <location>
        <begin position="11"/>
        <end position="18"/>
    </location>
    <ligand>
        <name>substrate</name>
    </ligand>
</feature>
<feature type="binding site" evidence="4">
    <location>
        <position position="65"/>
    </location>
    <ligand>
        <name>substrate</name>
    </ligand>
</feature>
<dbReference type="OrthoDB" id="9781415at2"/>
<dbReference type="PANTHER" id="PTHR48100:SF1">
    <property type="entry name" value="HISTIDINE PHOSPHATASE FAMILY PROTEIN-RELATED"/>
    <property type="match status" value="1"/>
</dbReference>
<dbReference type="EMBL" id="VOPL01000002">
    <property type="protein sequence ID" value="TXB69950.1"/>
    <property type="molecule type" value="Genomic_DNA"/>
</dbReference>
<name>A0A5C6S5V0_9RHOB</name>
<dbReference type="RefSeq" id="WP_147097241.1">
    <property type="nucleotide sequence ID" value="NZ_JBHUFH010000001.1"/>
</dbReference>
<accession>A0A5C6S5V0</accession>
<gene>
    <name evidence="5" type="ORF">FQV27_07545</name>
</gene>
<dbReference type="AlphaFoldDB" id="A0A5C6S5V0"/>
<sequence length="190" mass="20992">MRDWPDLYLMRHGQTEWNAVGRMQGHRDSPLTALGRVQAAKQADIMAPVLASAAPPALCASPLGRAVATAEIVFAGRRFATDERFREISVGEFEGRTRAELEACYPALFAESWLGWYDRAPGGERLSDLRGRVTEALSALAGPTAIVCHGITLRMIRLVVLGWPDTRLEEMEVRQGAVHLMRGGRHEMLV</sequence>
<keyword evidence="1" id="KW-0324">Glycolysis</keyword>
<organism evidence="5 6">
    <name type="scientific">Paracoccus aurantiacus</name>
    <dbReference type="NCBI Taxonomy" id="2599412"/>
    <lineage>
        <taxon>Bacteria</taxon>
        <taxon>Pseudomonadati</taxon>
        <taxon>Pseudomonadota</taxon>
        <taxon>Alphaproteobacteria</taxon>
        <taxon>Rhodobacterales</taxon>
        <taxon>Paracoccaceae</taxon>
        <taxon>Paracoccus</taxon>
    </lineage>
</organism>
<dbReference type="SUPFAM" id="SSF53254">
    <property type="entry name" value="Phosphoglycerate mutase-like"/>
    <property type="match status" value="1"/>
</dbReference>
<keyword evidence="2" id="KW-0413">Isomerase</keyword>
<feature type="active site" description="Proton donor/acceptor" evidence="3">
    <location>
        <position position="87"/>
    </location>
</feature>
<evidence type="ECO:0000256" key="4">
    <source>
        <dbReference type="PIRSR" id="PIRSR613078-2"/>
    </source>
</evidence>
<comment type="caution">
    <text evidence="5">The sequence shown here is derived from an EMBL/GenBank/DDBJ whole genome shotgun (WGS) entry which is preliminary data.</text>
</comment>
<reference evidence="5 6" key="1">
    <citation type="submission" date="2019-08" db="EMBL/GenBank/DDBJ databases">
        <authorList>
            <person name="Ye J."/>
        </authorList>
    </citation>
    <scope>NUCLEOTIDE SEQUENCE [LARGE SCALE GENOMIC DNA]</scope>
    <source>
        <strain evidence="5 6">TK008</strain>
    </source>
</reference>
<dbReference type="GO" id="GO:0005737">
    <property type="term" value="C:cytoplasm"/>
    <property type="evidence" value="ECO:0007669"/>
    <property type="project" value="TreeGrafter"/>
</dbReference>
<dbReference type="InterPro" id="IPR013078">
    <property type="entry name" value="His_Pase_superF_clade-1"/>
</dbReference>
<dbReference type="InterPro" id="IPR050275">
    <property type="entry name" value="PGM_Phosphatase"/>
</dbReference>
<dbReference type="InterPro" id="IPR001345">
    <property type="entry name" value="PG/BPGM_mutase_AS"/>
</dbReference>
<proteinExistence type="predicted"/>
<dbReference type="SMART" id="SM00855">
    <property type="entry name" value="PGAM"/>
    <property type="match status" value="1"/>
</dbReference>
<dbReference type="Pfam" id="PF00300">
    <property type="entry name" value="His_Phos_1"/>
    <property type="match status" value="1"/>
</dbReference>
<dbReference type="InterPro" id="IPR029033">
    <property type="entry name" value="His_PPase_superfam"/>
</dbReference>
<dbReference type="PANTHER" id="PTHR48100">
    <property type="entry name" value="BROAD-SPECIFICITY PHOSPHATASE YOR283W-RELATED"/>
    <property type="match status" value="1"/>
</dbReference>
<evidence type="ECO:0000313" key="5">
    <source>
        <dbReference type="EMBL" id="TXB69950.1"/>
    </source>
</evidence>
<protein>
    <submittedName>
        <fullName evidence="5">Histidine phosphatase family protein</fullName>
    </submittedName>
</protein>
<keyword evidence="6" id="KW-1185">Reference proteome</keyword>
<dbReference type="GO" id="GO:0016791">
    <property type="term" value="F:phosphatase activity"/>
    <property type="evidence" value="ECO:0007669"/>
    <property type="project" value="TreeGrafter"/>
</dbReference>
<dbReference type="PROSITE" id="PS00175">
    <property type="entry name" value="PG_MUTASE"/>
    <property type="match status" value="1"/>
</dbReference>
<feature type="active site" description="Tele-phosphohistidine intermediate" evidence="3">
    <location>
        <position position="12"/>
    </location>
</feature>
<dbReference type="CDD" id="cd07067">
    <property type="entry name" value="HP_PGM_like"/>
    <property type="match status" value="1"/>
</dbReference>
<evidence type="ECO:0000313" key="6">
    <source>
        <dbReference type="Proteomes" id="UP000321562"/>
    </source>
</evidence>
<dbReference type="Proteomes" id="UP000321562">
    <property type="component" value="Unassembled WGS sequence"/>
</dbReference>
<evidence type="ECO:0000256" key="2">
    <source>
        <dbReference type="ARBA" id="ARBA00023235"/>
    </source>
</evidence>
<evidence type="ECO:0000256" key="1">
    <source>
        <dbReference type="ARBA" id="ARBA00023152"/>
    </source>
</evidence>